<dbReference type="EMBL" id="NMVO01000017">
    <property type="protein sequence ID" value="OYO09538.1"/>
    <property type="molecule type" value="Genomic_DNA"/>
</dbReference>
<gene>
    <name evidence="2" type="ORF">CGZ94_17860</name>
</gene>
<dbReference type="Gene3D" id="3.90.950.20">
    <property type="entry name" value="CinA-like"/>
    <property type="match status" value="1"/>
</dbReference>
<protein>
    <recommendedName>
        <fullName evidence="1">CinA C-terminal domain-containing protein</fullName>
    </recommendedName>
</protein>
<sequence length="171" mass="16831">MTNEPAPGPWGLPELVRLAEPVIAAAVRSGRSVATAESLTGGLLGAALTGVSGASAVYRGGLITYATDLKASLGGVDAEELARHGAVSAQTARGMAAGAAARCGADIGIALTGVAGPDPQEGHPAGTVFCGWYAAAGAEHRELRLAGDRAEIRYAAAAAALGVLTGLLDSE</sequence>
<evidence type="ECO:0000259" key="1">
    <source>
        <dbReference type="Pfam" id="PF02464"/>
    </source>
</evidence>
<dbReference type="OrthoDB" id="1253990at2"/>
<reference evidence="2 3" key="1">
    <citation type="submission" date="2017-07" db="EMBL/GenBank/DDBJ databases">
        <title>Draft whole genome sequences of clinical Proprionibacteriaceae strains.</title>
        <authorList>
            <person name="Bernier A.-M."/>
            <person name="Bernard K."/>
            <person name="Domingo M.-C."/>
        </authorList>
    </citation>
    <scope>NUCLEOTIDE SEQUENCE [LARGE SCALE GENOMIC DNA]</scope>
    <source>
        <strain evidence="2 3">NML 030167</strain>
    </source>
</reference>
<dbReference type="NCBIfam" id="TIGR00199">
    <property type="entry name" value="PncC_domain"/>
    <property type="match status" value="1"/>
</dbReference>
<dbReference type="RefSeq" id="WP_094406500.1">
    <property type="nucleotide sequence ID" value="NZ_NMVO01000017.1"/>
</dbReference>
<dbReference type="AlphaFoldDB" id="A0A255G0S0"/>
<dbReference type="InterPro" id="IPR008136">
    <property type="entry name" value="CinA_C"/>
</dbReference>
<feature type="domain" description="CinA C-terminal" evidence="1">
    <location>
        <begin position="18"/>
        <end position="165"/>
    </location>
</feature>
<dbReference type="SUPFAM" id="SSF142433">
    <property type="entry name" value="CinA-like"/>
    <property type="match status" value="1"/>
</dbReference>
<keyword evidence="3" id="KW-1185">Reference proteome</keyword>
<organism evidence="2 3">
    <name type="scientific">Enemella evansiae</name>
    <dbReference type="NCBI Taxonomy" id="2016499"/>
    <lineage>
        <taxon>Bacteria</taxon>
        <taxon>Bacillati</taxon>
        <taxon>Actinomycetota</taxon>
        <taxon>Actinomycetes</taxon>
        <taxon>Propionibacteriales</taxon>
        <taxon>Propionibacteriaceae</taxon>
        <taxon>Enemella</taxon>
    </lineage>
</organism>
<comment type="caution">
    <text evidence="2">The sequence shown here is derived from an EMBL/GenBank/DDBJ whole genome shotgun (WGS) entry which is preliminary data.</text>
</comment>
<dbReference type="Proteomes" id="UP000215896">
    <property type="component" value="Unassembled WGS sequence"/>
</dbReference>
<dbReference type="InterPro" id="IPR036653">
    <property type="entry name" value="CinA-like_C"/>
</dbReference>
<name>A0A255G0S0_9ACTN</name>
<dbReference type="Pfam" id="PF02464">
    <property type="entry name" value="CinA"/>
    <property type="match status" value="1"/>
</dbReference>
<evidence type="ECO:0000313" key="3">
    <source>
        <dbReference type="Proteomes" id="UP000215896"/>
    </source>
</evidence>
<proteinExistence type="predicted"/>
<evidence type="ECO:0000313" key="2">
    <source>
        <dbReference type="EMBL" id="OYO09538.1"/>
    </source>
</evidence>
<accession>A0A255G0S0</accession>